<name>A0A834TLS8_9FABA</name>
<dbReference type="GO" id="GO:0000166">
    <property type="term" value="F:nucleotide binding"/>
    <property type="evidence" value="ECO:0007669"/>
    <property type="project" value="UniProtKB-KW"/>
</dbReference>
<keyword evidence="9" id="KW-1185">Reference proteome</keyword>
<keyword evidence="2" id="KW-0547">Nucleotide-binding</keyword>
<dbReference type="PANTHER" id="PTHR47186">
    <property type="entry name" value="LEUCINE-RICH REPEAT-CONTAINING PROTEIN 57"/>
    <property type="match status" value="1"/>
</dbReference>
<dbReference type="InterPro" id="IPR056789">
    <property type="entry name" value="LRR_R13L1-DRL21"/>
</dbReference>
<dbReference type="InterPro" id="IPR032675">
    <property type="entry name" value="LRR_dom_sf"/>
</dbReference>
<keyword evidence="1" id="KW-0677">Repeat</keyword>
<evidence type="ECO:0000259" key="5">
    <source>
        <dbReference type="Pfam" id="PF18052"/>
    </source>
</evidence>
<evidence type="ECO:0000256" key="1">
    <source>
        <dbReference type="ARBA" id="ARBA00022737"/>
    </source>
</evidence>
<reference evidence="8" key="1">
    <citation type="submission" date="2020-09" db="EMBL/GenBank/DDBJ databases">
        <title>Genome-Enabled Discovery of Anthraquinone Biosynthesis in Senna tora.</title>
        <authorList>
            <person name="Kang S.-H."/>
            <person name="Pandey R.P."/>
            <person name="Lee C.-M."/>
            <person name="Sim J.-S."/>
            <person name="Jeong J.-T."/>
            <person name="Choi B.-S."/>
            <person name="Jung M."/>
            <person name="Ginzburg D."/>
            <person name="Zhao K."/>
            <person name="Won S.Y."/>
            <person name="Oh T.-J."/>
            <person name="Yu Y."/>
            <person name="Kim N.-H."/>
            <person name="Lee O.R."/>
            <person name="Lee T.-H."/>
            <person name="Bashyal P."/>
            <person name="Kim T.-S."/>
            <person name="Lee W.-H."/>
            <person name="Kawkins C."/>
            <person name="Kim C.-K."/>
            <person name="Kim J.S."/>
            <person name="Ahn B.O."/>
            <person name="Rhee S.Y."/>
            <person name="Sohng J.K."/>
        </authorList>
    </citation>
    <scope>NUCLEOTIDE SEQUENCE</scope>
    <source>
        <tissue evidence="8">Leaf</tissue>
    </source>
</reference>
<dbReference type="OrthoDB" id="1733640at2759"/>
<accession>A0A834TLS8</accession>
<protein>
    <submittedName>
        <fullName evidence="8">Putative disease resistance RPP13-like protein 1</fullName>
    </submittedName>
</protein>
<dbReference type="Gene3D" id="1.20.5.4130">
    <property type="match status" value="1"/>
</dbReference>
<dbReference type="Gene3D" id="3.80.10.10">
    <property type="entry name" value="Ribonuclease Inhibitor"/>
    <property type="match status" value="3"/>
</dbReference>
<dbReference type="EMBL" id="JAAIUW010000007">
    <property type="protein sequence ID" value="KAF7824618.1"/>
    <property type="molecule type" value="Genomic_DNA"/>
</dbReference>
<evidence type="ECO:0000256" key="3">
    <source>
        <dbReference type="ARBA" id="ARBA00022821"/>
    </source>
</evidence>
<evidence type="ECO:0000256" key="2">
    <source>
        <dbReference type="ARBA" id="ARBA00022741"/>
    </source>
</evidence>
<dbReference type="InterPro" id="IPR058922">
    <property type="entry name" value="WHD_DRP"/>
</dbReference>
<evidence type="ECO:0000259" key="7">
    <source>
        <dbReference type="Pfam" id="PF25019"/>
    </source>
</evidence>
<dbReference type="Pfam" id="PF25019">
    <property type="entry name" value="LRR_R13L1-DRL21"/>
    <property type="match status" value="1"/>
</dbReference>
<evidence type="ECO:0000313" key="9">
    <source>
        <dbReference type="Proteomes" id="UP000634136"/>
    </source>
</evidence>
<dbReference type="PANTHER" id="PTHR47186:SF43">
    <property type="entry name" value="TYPE DISEASE RESISTANCE PROTEIN CNL-J3, PUTATIVE-RELATED"/>
    <property type="match status" value="1"/>
</dbReference>
<dbReference type="SUPFAM" id="SSF52058">
    <property type="entry name" value="L domain-like"/>
    <property type="match status" value="2"/>
</dbReference>
<gene>
    <name evidence="8" type="ORF">G2W53_022762</name>
</gene>
<feature type="coiled-coil region" evidence="4">
    <location>
        <begin position="41"/>
        <end position="92"/>
    </location>
</feature>
<dbReference type="GO" id="GO:0006952">
    <property type="term" value="P:defense response"/>
    <property type="evidence" value="ECO:0007669"/>
    <property type="project" value="UniProtKB-KW"/>
</dbReference>
<feature type="domain" description="R13L1/DRL21-like LRR repeat region" evidence="7">
    <location>
        <begin position="343"/>
        <end position="466"/>
    </location>
</feature>
<keyword evidence="3" id="KW-0611">Plant defense</keyword>
<feature type="domain" description="Disease resistance protein winged helix" evidence="6">
    <location>
        <begin position="106"/>
        <end position="152"/>
    </location>
</feature>
<dbReference type="AlphaFoldDB" id="A0A834TLS8"/>
<evidence type="ECO:0000259" key="6">
    <source>
        <dbReference type="Pfam" id="PF23559"/>
    </source>
</evidence>
<comment type="caution">
    <text evidence="8">The sequence shown here is derived from an EMBL/GenBank/DDBJ whole genome shotgun (WGS) entry which is preliminary data.</text>
</comment>
<dbReference type="Proteomes" id="UP000634136">
    <property type="component" value="Unassembled WGS sequence"/>
</dbReference>
<dbReference type="InterPro" id="IPR041118">
    <property type="entry name" value="Rx_N"/>
</dbReference>
<dbReference type="Pfam" id="PF18052">
    <property type="entry name" value="Rx_N"/>
    <property type="match status" value="1"/>
</dbReference>
<evidence type="ECO:0000313" key="8">
    <source>
        <dbReference type="EMBL" id="KAF7824618.1"/>
    </source>
</evidence>
<keyword evidence="4" id="KW-0175">Coiled coil</keyword>
<sequence>MAAEWVGSAALSSFFQGAFDRLFSRDFLDSFLRRTLDETLLKKLQTMLLAISAAIEDAEQKQNNDPTVKAWVDQVKDAMYEAEDLLDEIDAELSKHKFEAENSQTTISTTHSKGMREVGDQFFHELLSRSFFQQSSRDERRFFMHDLINDLAKDVSGEFCFRLEVDEAHNLSKKTRHFSYVRNSLEASKRFEAMYKATKLRTFLPLGLYDLDGKYCGMSSKMIHDVLSKLSCLRVLSMSGYFNITELPDSIGNLKHLRYLDLSGTGVKRLPDSVCLLYNLQTMKLRYCGSLEKLPSNLHRLVNLSHLDFRDTKVREMPKQLGKLKNLQVLSSFYVGKYSGTNINELGKLDLSGKLSIFELQNVVSPMDALAANLKAKTNLEELILSWSKNIDESSTNERDVLEKLQPHQKLKVLSIRHYGDIMFPSWFADNSLSNLMSLELSNCKRCFFLPSLGLLPSLKSLSITGFDAIEAIGPFFYGYSSYTTPFACLQILKFKDMKGLEEWKCNNVSSAFPCLREFHIERCPKLKEHLPVHLPSLVKLVIKECEELIASIPMSPAIHELVLGNCGKLKLEYSPSTLKILCISGHFTESCLAENLGHTIANTCLEILNVSDCITMNVSLLHFHNFLQRMCISSCESLRNFPLSLFPRLRSLELSRCSNLEMISVLEGHHHELSSLASLEIWKCPKFISFPMGGFLAPKLEICIIKELESLKSLPEHMHILFPSLRKLMIFNCPQVESFSEGALPSNLMSLSISNCSKLMASPMGWDSHAYTSLQHLWIEGADVESFSHARLLLPTLTSLYFWNCSNLETLDYMGLCHLSALKDLTLFNCPKLQDLPMEVLPNSLSTLAIVRCPLLKKRYQRQKGKDWEKICHIPCIMLDNEIIT</sequence>
<feature type="domain" description="Disease resistance N-terminal" evidence="5">
    <location>
        <begin position="11"/>
        <end position="103"/>
    </location>
</feature>
<proteinExistence type="predicted"/>
<organism evidence="8 9">
    <name type="scientific">Senna tora</name>
    <dbReference type="NCBI Taxonomy" id="362788"/>
    <lineage>
        <taxon>Eukaryota</taxon>
        <taxon>Viridiplantae</taxon>
        <taxon>Streptophyta</taxon>
        <taxon>Embryophyta</taxon>
        <taxon>Tracheophyta</taxon>
        <taxon>Spermatophyta</taxon>
        <taxon>Magnoliopsida</taxon>
        <taxon>eudicotyledons</taxon>
        <taxon>Gunneridae</taxon>
        <taxon>Pentapetalae</taxon>
        <taxon>rosids</taxon>
        <taxon>fabids</taxon>
        <taxon>Fabales</taxon>
        <taxon>Fabaceae</taxon>
        <taxon>Caesalpinioideae</taxon>
        <taxon>Cassia clade</taxon>
        <taxon>Senna</taxon>
    </lineage>
</organism>
<evidence type="ECO:0000256" key="4">
    <source>
        <dbReference type="SAM" id="Coils"/>
    </source>
</evidence>
<dbReference type="Pfam" id="PF23559">
    <property type="entry name" value="WHD_DRP"/>
    <property type="match status" value="1"/>
</dbReference>